<dbReference type="Pfam" id="PF01124">
    <property type="entry name" value="MAPEG"/>
    <property type="match status" value="1"/>
</dbReference>
<evidence type="ECO:0000256" key="5">
    <source>
        <dbReference type="SAM" id="Phobius"/>
    </source>
</evidence>
<protein>
    <submittedName>
        <fullName evidence="6">MAPEG family protein</fullName>
    </submittedName>
</protein>
<reference evidence="6 7" key="1">
    <citation type="submission" date="2023-10" db="EMBL/GenBank/DDBJ databases">
        <title>Two novel species belonging to the OM43/NOR5 clade.</title>
        <authorList>
            <person name="Park M."/>
        </authorList>
    </citation>
    <scope>NUCLEOTIDE SEQUENCE [LARGE SCALE GENOMIC DNA]</scope>
    <source>
        <strain evidence="6 7">IMCC43200</strain>
    </source>
</reference>
<dbReference type="InterPro" id="IPR001129">
    <property type="entry name" value="Membr-assoc_MAPEG"/>
</dbReference>
<evidence type="ECO:0000256" key="2">
    <source>
        <dbReference type="ARBA" id="ARBA00022692"/>
    </source>
</evidence>
<evidence type="ECO:0000313" key="6">
    <source>
        <dbReference type="EMBL" id="WOJ94817.1"/>
    </source>
</evidence>
<dbReference type="SUPFAM" id="SSF161084">
    <property type="entry name" value="MAPEG domain-like"/>
    <property type="match status" value="1"/>
</dbReference>
<dbReference type="InterPro" id="IPR023352">
    <property type="entry name" value="MAPEG-like_dom_sf"/>
</dbReference>
<name>A0ABZ0I6Y5_9GAMM</name>
<evidence type="ECO:0000256" key="4">
    <source>
        <dbReference type="ARBA" id="ARBA00023136"/>
    </source>
</evidence>
<gene>
    <name evidence="6" type="ORF">R0135_06515</name>
</gene>
<sequence length="139" mass="15731">MENNLIFAPVALQVALTLWLYIALAIAKSGATKRGEVNEERRALHDDAWPDSVLKINNNIRNQFELPMLFYVLVIVLWSMDAVNTYVHISAWAFVVSRIVHMTVHTGSNYVPLRRRVFMLGGFILIGLVGFLAYKLITG</sequence>
<keyword evidence="4 5" id="KW-0472">Membrane</keyword>
<accession>A0ABZ0I6Y5</accession>
<dbReference type="EMBL" id="CP136864">
    <property type="protein sequence ID" value="WOJ94817.1"/>
    <property type="molecule type" value="Genomic_DNA"/>
</dbReference>
<comment type="subcellular location">
    <subcellularLocation>
        <location evidence="1">Membrane</location>
    </subcellularLocation>
</comment>
<evidence type="ECO:0000313" key="7">
    <source>
        <dbReference type="Proteomes" id="UP001626537"/>
    </source>
</evidence>
<evidence type="ECO:0000256" key="1">
    <source>
        <dbReference type="ARBA" id="ARBA00004370"/>
    </source>
</evidence>
<dbReference type="RefSeq" id="WP_407349450.1">
    <property type="nucleotide sequence ID" value="NZ_CP136864.1"/>
</dbReference>
<proteinExistence type="predicted"/>
<evidence type="ECO:0000256" key="3">
    <source>
        <dbReference type="ARBA" id="ARBA00022989"/>
    </source>
</evidence>
<keyword evidence="2 5" id="KW-0812">Transmembrane</keyword>
<dbReference type="Gene3D" id="1.20.120.550">
    <property type="entry name" value="Membrane associated eicosanoid/glutathione metabolism-like domain"/>
    <property type="match status" value="1"/>
</dbReference>
<keyword evidence="3 5" id="KW-1133">Transmembrane helix</keyword>
<organism evidence="6 7">
    <name type="scientific">Congregibacter variabilis</name>
    <dbReference type="NCBI Taxonomy" id="3081200"/>
    <lineage>
        <taxon>Bacteria</taxon>
        <taxon>Pseudomonadati</taxon>
        <taxon>Pseudomonadota</taxon>
        <taxon>Gammaproteobacteria</taxon>
        <taxon>Cellvibrionales</taxon>
        <taxon>Halieaceae</taxon>
        <taxon>Congregibacter</taxon>
    </lineage>
</organism>
<feature type="transmembrane region" description="Helical" evidence="5">
    <location>
        <begin position="6"/>
        <end position="27"/>
    </location>
</feature>
<dbReference type="Proteomes" id="UP001626537">
    <property type="component" value="Chromosome"/>
</dbReference>
<feature type="transmembrane region" description="Helical" evidence="5">
    <location>
        <begin position="117"/>
        <end position="137"/>
    </location>
</feature>
<keyword evidence="7" id="KW-1185">Reference proteome</keyword>